<name>A0A7M5XNV5_9CNID</name>
<keyword evidence="7 9" id="KW-1133">Transmembrane helix</keyword>
<feature type="transmembrane region" description="Helical" evidence="9">
    <location>
        <begin position="50"/>
        <end position="71"/>
    </location>
</feature>
<reference evidence="10" key="1">
    <citation type="submission" date="2021-01" db="UniProtKB">
        <authorList>
            <consortium name="EnsemblMetazoa"/>
        </authorList>
    </citation>
    <scope>IDENTIFICATION</scope>
</reference>
<feature type="transmembrane region" description="Helical" evidence="9">
    <location>
        <begin position="335"/>
        <end position="358"/>
    </location>
</feature>
<dbReference type="GO" id="GO:0032217">
    <property type="term" value="F:riboflavin transmembrane transporter activity"/>
    <property type="evidence" value="ECO:0007669"/>
    <property type="project" value="UniProtKB-UniRule"/>
</dbReference>
<organism evidence="10 11">
    <name type="scientific">Clytia hemisphaerica</name>
    <dbReference type="NCBI Taxonomy" id="252671"/>
    <lineage>
        <taxon>Eukaryota</taxon>
        <taxon>Metazoa</taxon>
        <taxon>Cnidaria</taxon>
        <taxon>Hydrozoa</taxon>
        <taxon>Hydroidolina</taxon>
        <taxon>Leptothecata</taxon>
        <taxon>Obeliida</taxon>
        <taxon>Clytiidae</taxon>
        <taxon>Clytia</taxon>
    </lineage>
</organism>
<comment type="catalytic activity">
    <reaction evidence="1 9">
        <text>riboflavin(in) = riboflavin(out)</text>
        <dbReference type="Rhea" id="RHEA:35015"/>
        <dbReference type="ChEBI" id="CHEBI:57986"/>
    </reaction>
</comment>
<evidence type="ECO:0000256" key="9">
    <source>
        <dbReference type="RuleBase" id="RU368035"/>
    </source>
</evidence>
<evidence type="ECO:0000256" key="7">
    <source>
        <dbReference type="ARBA" id="ARBA00022989"/>
    </source>
</evidence>
<dbReference type="EnsemblMetazoa" id="CLYHEMT024732.1">
    <property type="protein sequence ID" value="CLYHEMP024732.1"/>
    <property type="gene ID" value="CLYHEMG024732"/>
</dbReference>
<feature type="transmembrane region" description="Helical" evidence="9">
    <location>
        <begin position="124"/>
        <end position="151"/>
    </location>
</feature>
<dbReference type="GO" id="GO:0005886">
    <property type="term" value="C:plasma membrane"/>
    <property type="evidence" value="ECO:0007669"/>
    <property type="project" value="UniProtKB-SubCell"/>
</dbReference>
<keyword evidence="4 9" id="KW-0813">Transport</keyword>
<dbReference type="RefSeq" id="XP_066935182.1">
    <property type="nucleotide sequence ID" value="XM_067079081.1"/>
</dbReference>
<dbReference type="OrthoDB" id="9995836at2759"/>
<sequence>MDSSTDESKRLSIKVWILSCLFGIGSWVVMNGLWVELPNLVNQLPEGWKLPSYLTIIVQIANIGPISYGLLKKYCVKPERKETLEHITICLILVFGIIGAILLACYWKKTSNIFGAEHSTSLLLLTFVIALVDCTSSVTFLPFMSLLPAFYMSPFYVGENMSSLVAAIFGLAQGVEVYNGTLPNGQGRELLTPVRYSQSTFFLILGVLMILCFASYLILRLFPSIKQLHINSDEVQVSTHYDRFHTSVSSEFQGDSSDNYLVIGDTGHDRKLIQVCFCCMTWLNVLQNGVMASVGSYAYGPYGELSYHFASTLGPIVASISCFLFMFFPRKSIHYVIGGSVGYTLAVIYLLIMATLSPYPLLYDKTFGKILIVVVCMVASSLVAYTKLAIASVMRDFGHQYLFYTGITMQLGSFIGAVVMFPIVNYAKVFKS</sequence>
<dbReference type="GeneID" id="136822789"/>
<dbReference type="PANTHER" id="PTHR12929:SF10">
    <property type="entry name" value="RIBOFLAVIN TRANSPORTER"/>
    <property type="match status" value="1"/>
</dbReference>
<proteinExistence type="inferred from homology"/>
<feature type="transmembrane region" description="Helical" evidence="9">
    <location>
        <begin position="12"/>
        <end position="30"/>
    </location>
</feature>
<evidence type="ECO:0000256" key="6">
    <source>
        <dbReference type="ARBA" id="ARBA00022692"/>
    </source>
</evidence>
<feature type="transmembrane region" description="Helical" evidence="9">
    <location>
        <begin position="201"/>
        <end position="219"/>
    </location>
</feature>
<comment type="function">
    <text evidence="9">Plasma membrane transporter mediating the uptake by cells of the water soluble vitamin B2/riboflavin that plays a key role in biochemical oxidation-reduction reactions of the carbohydrate, lipid, and amino acid metabolism.</text>
</comment>
<comment type="similarity">
    <text evidence="3 9">Belongs to the riboflavin transporter family.</text>
</comment>
<evidence type="ECO:0000256" key="5">
    <source>
        <dbReference type="ARBA" id="ARBA00022475"/>
    </source>
</evidence>
<keyword evidence="8 9" id="KW-0472">Membrane</keyword>
<feature type="transmembrane region" description="Helical" evidence="9">
    <location>
        <begin position="275"/>
        <end position="299"/>
    </location>
</feature>
<evidence type="ECO:0000313" key="10">
    <source>
        <dbReference type="EnsemblMetazoa" id="CLYHEMP024732.1"/>
    </source>
</evidence>
<evidence type="ECO:0000256" key="2">
    <source>
        <dbReference type="ARBA" id="ARBA00004651"/>
    </source>
</evidence>
<comment type="subcellular location">
    <subcellularLocation>
        <location evidence="2 9">Cell membrane</location>
        <topology evidence="2 9">Multi-pass membrane protein</topology>
    </subcellularLocation>
</comment>
<evidence type="ECO:0000256" key="4">
    <source>
        <dbReference type="ARBA" id="ARBA00022448"/>
    </source>
</evidence>
<evidence type="ECO:0000256" key="1">
    <source>
        <dbReference type="ARBA" id="ARBA00000215"/>
    </source>
</evidence>
<dbReference type="AlphaFoldDB" id="A0A7M5XNV5"/>
<feature type="transmembrane region" description="Helical" evidence="9">
    <location>
        <begin position="305"/>
        <end position="328"/>
    </location>
</feature>
<feature type="transmembrane region" description="Helical" evidence="9">
    <location>
        <begin position="370"/>
        <end position="390"/>
    </location>
</feature>
<evidence type="ECO:0000256" key="3">
    <source>
        <dbReference type="ARBA" id="ARBA00006366"/>
    </source>
</evidence>
<dbReference type="Pfam" id="PF06237">
    <property type="entry name" value="SLC52_ribofla_tr"/>
    <property type="match status" value="1"/>
</dbReference>
<keyword evidence="5 9" id="KW-1003">Cell membrane</keyword>
<accession>A0A7M5XNV5</accession>
<feature type="transmembrane region" description="Helical" evidence="9">
    <location>
        <begin position="402"/>
        <end position="424"/>
    </location>
</feature>
<evidence type="ECO:0000313" key="11">
    <source>
        <dbReference type="Proteomes" id="UP000594262"/>
    </source>
</evidence>
<keyword evidence="11" id="KW-1185">Reference proteome</keyword>
<evidence type="ECO:0000256" key="8">
    <source>
        <dbReference type="ARBA" id="ARBA00023136"/>
    </source>
</evidence>
<protein>
    <recommendedName>
        <fullName evidence="9">Riboflavin transporter</fullName>
    </recommendedName>
</protein>
<dbReference type="PANTHER" id="PTHR12929">
    <property type="entry name" value="SOLUTE CARRIER FAMILY 52"/>
    <property type="match status" value="1"/>
</dbReference>
<keyword evidence="6 9" id="KW-0812">Transmembrane</keyword>
<feature type="transmembrane region" description="Helical" evidence="9">
    <location>
        <begin position="83"/>
        <end position="104"/>
    </location>
</feature>
<dbReference type="InterPro" id="IPR009357">
    <property type="entry name" value="Riboflavin_transptr"/>
</dbReference>
<dbReference type="Proteomes" id="UP000594262">
    <property type="component" value="Unplaced"/>
</dbReference>